<evidence type="ECO:0000313" key="3">
    <source>
        <dbReference type="EMBL" id="NGM51779.1"/>
    </source>
</evidence>
<name>A0A6G4R245_9CAUL</name>
<dbReference type="AlphaFoldDB" id="A0A6G4R245"/>
<comment type="caution">
    <text evidence="3">The sequence shown here is derived from an EMBL/GenBank/DDBJ whole genome shotgun (WGS) entry which is preliminary data.</text>
</comment>
<feature type="domain" description="GIY-YIG" evidence="2">
    <location>
        <begin position="4"/>
        <end position="80"/>
    </location>
</feature>
<dbReference type="PROSITE" id="PS50164">
    <property type="entry name" value="GIY_YIG"/>
    <property type="match status" value="1"/>
</dbReference>
<dbReference type="InterPro" id="IPR000305">
    <property type="entry name" value="GIY-YIG_endonuc"/>
</dbReference>
<dbReference type="EMBL" id="JAAKGT010000011">
    <property type="protein sequence ID" value="NGM51779.1"/>
    <property type="molecule type" value="Genomic_DNA"/>
</dbReference>
<dbReference type="InterPro" id="IPR050190">
    <property type="entry name" value="UPF0213_domain"/>
</dbReference>
<dbReference type="RefSeq" id="WP_165261575.1">
    <property type="nucleotide sequence ID" value="NZ_JAAKGT010000011.1"/>
</dbReference>
<dbReference type="Pfam" id="PF01541">
    <property type="entry name" value="GIY-YIG"/>
    <property type="match status" value="1"/>
</dbReference>
<comment type="similarity">
    <text evidence="1">Belongs to the UPF0213 family.</text>
</comment>
<dbReference type="CDD" id="cd10448">
    <property type="entry name" value="GIY-YIG_unchar_3"/>
    <property type="match status" value="1"/>
</dbReference>
<accession>A0A6G4R245</accession>
<dbReference type="InterPro" id="IPR035901">
    <property type="entry name" value="GIY-YIG_endonuc_sf"/>
</dbReference>
<reference evidence="3" key="1">
    <citation type="submission" date="2020-02" db="EMBL/GenBank/DDBJ databases">
        <authorList>
            <person name="Gao J."/>
            <person name="Sun J."/>
        </authorList>
    </citation>
    <scope>NUCLEOTIDE SEQUENCE</scope>
    <source>
        <strain evidence="3">602-2</strain>
    </source>
</reference>
<dbReference type="PANTHER" id="PTHR34477">
    <property type="entry name" value="UPF0213 PROTEIN YHBQ"/>
    <property type="match status" value="1"/>
</dbReference>
<proteinExistence type="inferred from homology"/>
<dbReference type="Gene3D" id="3.40.1440.10">
    <property type="entry name" value="GIY-YIG endonuclease"/>
    <property type="match status" value="1"/>
</dbReference>
<evidence type="ECO:0000259" key="2">
    <source>
        <dbReference type="PROSITE" id="PS50164"/>
    </source>
</evidence>
<dbReference type="PANTHER" id="PTHR34477:SF5">
    <property type="entry name" value="BSL5627 PROTEIN"/>
    <property type="match status" value="1"/>
</dbReference>
<organism evidence="3">
    <name type="scientific">Caulobacter sp. 602-2</name>
    <dbReference type="NCBI Taxonomy" id="2710887"/>
    <lineage>
        <taxon>Bacteria</taxon>
        <taxon>Pseudomonadati</taxon>
        <taxon>Pseudomonadota</taxon>
        <taxon>Alphaproteobacteria</taxon>
        <taxon>Caulobacterales</taxon>
        <taxon>Caulobacteraceae</taxon>
        <taxon>Caulobacter</taxon>
    </lineage>
</organism>
<sequence length="125" mass="14817">MIERVYFVYIMSNRKGGVIYVGVTSDLATCVLQHRAGDTGGFTKRYNCRRLVWFEGFDDVRDAIDREKRLKRWLRAWKVDLIEARNPDWKDLWPALMGQERFPWETEADFLAPGDPGTLTWMRRD</sequence>
<dbReference type="SUPFAM" id="SSF82771">
    <property type="entry name" value="GIY-YIG endonuclease"/>
    <property type="match status" value="1"/>
</dbReference>
<evidence type="ECO:0000256" key="1">
    <source>
        <dbReference type="ARBA" id="ARBA00007435"/>
    </source>
</evidence>
<gene>
    <name evidence="3" type="ORF">G5B46_19370</name>
</gene>
<protein>
    <submittedName>
        <fullName evidence="3">GIY-YIG nuclease family protein</fullName>
    </submittedName>
</protein>
<dbReference type="SMART" id="SM00465">
    <property type="entry name" value="GIYc"/>
    <property type="match status" value="1"/>
</dbReference>